<dbReference type="STRING" id="1224162.B840_04435"/>
<feature type="domain" description="NAD-dependent epimerase/dehydratase" evidence="2">
    <location>
        <begin position="3"/>
        <end position="251"/>
    </location>
</feature>
<accession>A0A0B6TUU1</accession>
<dbReference type="SUPFAM" id="SSF51735">
    <property type="entry name" value="NAD(P)-binding Rossmann-fold domains"/>
    <property type="match status" value="1"/>
</dbReference>
<dbReference type="InterPro" id="IPR001509">
    <property type="entry name" value="Epimerase_deHydtase"/>
</dbReference>
<evidence type="ECO:0000313" key="3">
    <source>
        <dbReference type="EMBL" id="AJK68506.1"/>
    </source>
</evidence>
<protein>
    <recommendedName>
        <fullName evidence="2">NAD-dependent epimerase/dehydratase domain-containing protein</fullName>
    </recommendedName>
</protein>
<dbReference type="HOGENOM" id="CLU_480351_0_0_11"/>
<name>A0A0B6TUU1_9CORY</name>
<proteinExistence type="predicted"/>
<reference evidence="3 4" key="1">
    <citation type="submission" date="2014-05" db="EMBL/GenBank/DDBJ databases">
        <title>Complete genome sequence of Corynebacterium marinum DSM 44953.</title>
        <authorList>
            <person name="Schaffert L."/>
            <person name="Albersmeier A."/>
            <person name="Kalinowski J."/>
            <person name="Ruckert C."/>
        </authorList>
    </citation>
    <scope>NUCLEOTIDE SEQUENCE [LARGE SCALE GENOMIC DNA]</scope>
    <source>
        <strain evidence="3 4">DSM 44953</strain>
    </source>
</reference>
<dbReference type="InterPro" id="IPR036291">
    <property type="entry name" value="NAD(P)-bd_dom_sf"/>
</dbReference>
<feature type="compositionally biased region" description="Low complexity" evidence="1">
    <location>
        <begin position="363"/>
        <end position="376"/>
    </location>
</feature>
<sequence>MKIVVVGATGNAGTAVLRALHQTSEVTGIVAVARRLPDPGVEPYEGCEWHSIDIAAASTSDDAVEQLTEVFRGADSVIHLAWLIQPNDQRELLRRVNVEGTRRVTEAVARAGVPHLVAASSVGAYSPDEARSGGGEPPLRDESFPAGGIDSSHYSVDKAAQEKVLDAFAAEHPEVAVTRLRPGLIFQADAASEVQRYFLGGAMPLQLLKAGRLPALTVPKGLLLQAVHADDIGRAYVAAAVRQVPGTFNICADDVLGPQELADVIDHGRVMEVPPGIVRAALAAAHKAGIVPADAGWLDMGMQVPLMDNSRAAEELGWRPQVSAVDALQELIDAIVEGHGHPSPSLHPRDKDERLVTVTGEPAKAGARSGAGSAPEDGPEDLPEELTKDLLGLYLSDHLTGATAGVNRIERMAEDFVDTPVYADLASLADEIRADRELLRNIIDDLGFPRRPYRQAAAWAAERAGRLKLNGRVVQRSPMTLLLEAELMRSAVAGKKGVWETLRELSPQLGLDEEVFDRLVETSDRQTATLDGVHAYARERALRDDRDTFWD</sequence>
<feature type="region of interest" description="Disordered" evidence="1">
    <location>
        <begin position="124"/>
        <end position="147"/>
    </location>
</feature>
<keyword evidence="4" id="KW-1185">Reference proteome</keyword>
<dbReference type="PANTHER" id="PTHR43245">
    <property type="entry name" value="BIFUNCTIONAL POLYMYXIN RESISTANCE PROTEIN ARNA"/>
    <property type="match status" value="1"/>
</dbReference>
<dbReference type="OrthoDB" id="3338687at2"/>
<dbReference type="InterPro" id="IPR050177">
    <property type="entry name" value="Lipid_A_modif_metabolic_enz"/>
</dbReference>
<evidence type="ECO:0000259" key="2">
    <source>
        <dbReference type="Pfam" id="PF01370"/>
    </source>
</evidence>
<dbReference type="EMBL" id="CP007790">
    <property type="protein sequence ID" value="AJK68506.1"/>
    <property type="molecule type" value="Genomic_DNA"/>
</dbReference>
<evidence type="ECO:0000256" key="1">
    <source>
        <dbReference type="SAM" id="MobiDB-lite"/>
    </source>
</evidence>
<dbReference type="Gene3D" id="3.40.50.720">
    <property type="entry name" value="NAD(P)-binding Rossmann-like Domain"/>
    <property type="match status" value="1"/>
</dbReference>
<feature type="region of interest" description="Disordered" evidence="1">
    <location>
        <begin position="361"/>
        <end position="383"/>
    </location>
</feature>
<dbReference type="RefSeq" id="WP_042621128.1">
    <property type="nucleotide sequence ID" value="NZ_CP007790.1"/>
</dbReference>
<dbReference type="Proteomes" id="UP000031928">
    <property type="component" value="Chromosome"/>
</dbReference>
<dbReference type="KEGG" id="cmq:B840_04435"/>
<organism evidence="3 4">
    <name type="scientific">Corynebacterium marinum DSM 44953</name>
    <dbReference type="NCBI Taxonomy" id="1224162"/>
    <lineage>
        <taxon>Bacteria</taxon>
        <taxon>Bacillati</taxon>
        <taxon>Actinomycetota</taxon>
        <taxon>Actinomycetes</taxon>
        <taxon>Mycobacteriales</taxon>
        <taxon>Corynebacteriaceae</taxon>
        <taxon>Corynebacterium</taxon>
    </lineage>
</organism>
<dbReference type="Pfam" id="PF01370">
    <property type="entry name" value="Epimerase"/>
    <property type="match status" value="1"/>
</dbReference>
<dbReference type="AlphaFoldDB" id="A0A0B6TUU1"/>
<gene>
    <name evidence="3" type="ORF">B840_04435</name>
</gene>
<evidence type="ECO:0000313" key="4">
    <source>
        <dbReference type="Proteomes" id="UP000031928"/>
    </source>
</evidence>